<dbReference type="PANTHER" id="PTHR32502">
    <property type="entry name" value="N-ACETYLGALACTOSAMINE PERMEASE II COMPONENT-RELATED"/>
    <property type="match status" value="1"/>
</dbReference>
<keyword evidence="2" id="KW-1185">Reference proteome</keyword>
<gene>
    <name evidence="1" type="ORF">RsY01_721</name>
</gene>
<proteinExistence type="predicted"/>
<dbReference type="PANTHER" id="PTHR32502:SF26">
    <property type="entry name" value="PHOSPHOTRANSFERASE SYSTEM SUGAR-SPECIFIC EIID COMPONENT"/>
    <property type="match status" value="1"/>
</dbReference>
<dbReference type="RefSeq" id="WP_167373213.1">
    <property type="nucleotide sequence ID" value="NZ_BEDT01000001.1"/>
</dbReference>
<dbReference type="Pfam" id="PF03613">
    <property type="entry name" value="EIID-AGA"/>
    <property type="match status" value="1"/>
</dbReference>
<dbReference type="PROSITE" id="PS51108">
    <property type="entry name" value="PTS_EIID"/>
    <property type="match status" value="1"/>
</dbReference>
<dbReference type="InterPro" id="IPR004704">
    <property type="entry name" value="PTS_IID_man"/>
</dbReference>
<organism evidence="1 2">
    <name type="scientific">Pseudolactococcus reticulitermitis</name>
    <dbReference type="NCBI Taxonomy" id="2025039"/>
    <lineage>
        <taxon>Bacteria</taxon>
        <taxon>Bacillati</taxon>
        <taxon>Bacillota</taxon>
        <taxon>Bacilli</taxon>
        <taxon>Lactobacillales</taxon>
        <taxon>Streptococcaceae</taxon>
        <taxon>Pseudolactococcus</taxon>
    </lineage>
</organism>
<name>A0A224WYB4_9LACT</name>
<dbReference type="AlphaFoldDB" id="A0A224WYB4"/>
<dbReference type="EMBL" id="BEDT01000001">
    <property type="protein sequence ID" value="GAX47139.1"/>
    <property type="molecule type" value="Genomic_DNA"/>
</dbReference>
<dbReference type="GO" id="GO:0009401">
    <property type="term" value="P:phosphoenolpyruvate-dependent sugar phosphotransferase system"/>
    <property type="evidence" value="ECO:0007669"/>
    <property type="project" value="InterPro"/>
</dbReference>
<evidence type="ECO:0000313" key="1">
    <source>
        <dbReference type="EMBL" id="GAX47139.1"/>
    </source>
</evidence>
<dbReference type="InterPro" id="IPR050303">
    <property type="entry name" value="GatZ_KbaZ_carbometab"/>
</dbReference>
<reference evidence="2" key="1">
    <citation type="submission" date="2017-08" db="EMBL/GenBank/DDBJ databases">
        <title>Draft genome sequence of Lactococcus sp. strain Rs-Y01, isolated from the gut of the lower termite Reticulitermes speratus.</title>
        <authorList>
            <person name="Ohkuma M."/>
            <person name="Yuki M."/>
        </authorList>
    </citation>
    <scope>NUCLEOTIDE SEQUENCE [LARGE SCALE GENOMIC DNA]</scope>
    <source>
        <strain evidence="2">Rs-Y01</strain>
    </source>
</reference>
<dbReference type="GO" id="GO:0005886">
    <property type="term" value="C:plasma membrane"/>
    <property type="evidence" value="ECO:0007669"/>
    <property type="project" value="TreeGrafter"/>
</dbReference>
<sequence length="274" mass="29851">MVMNKEEITKKDLNKMSWRYILGSQLNWNYERMMSSGYLYAILPVLKKLYKNDSELKDMAKTHNQFFNTNAIFGNLIMGIDIAIEEKEGYQAKETIVALKTALMGSLAGVGDSLFHVIWGTIFGSVAGTLALQGSVVGCLLWILANIALLFGRAALLPLGYKQGVKLVTTLKDKLSAFTNAATVLGVTVIGALIPTVIKVATPLVYKHNGVSLSIQTTLDGILPALIPVLLTLLTYWMLGQKKLNSTRVIWIVLILTIILSAFGLLGAPLPPGK</sequence>
<accession>A0A224WYB4</accession>
<dbReference type="Proteomes" id="UP000218689">
    <property type="component" value="Unassembled WGS sequence"/>
</dbReference>
<protein>
    <recommendedName>
        <fullName evidence="3">PTS fructose transporter subunit IID</fullName>
    </recommendedName>
</protein>
<evidence type="ECO:0008006" key="3">
    <source>
        <dbReference type="Google" id="ProtNLM"/>
    </source>
</evidence>
<comment type="caution">
    <text evidence="1">The sequence shown here is derived from an EMBL/GenBank/DDBJ whole genome shotgun (WGS) entry which is preliminary data.</text>
</comment>
<evidence type="ECO:0000313" key="2">
    <source>
        <dbReference type="Proteomes" id="UP000218689"/>
    </source>
</evidence>